<evidence type="ECO:0000313" key="2">
    <source>
        <dbReference type="Proteomes" id="UP000024635"/>
    </source>
</evidence>
<evidence type="ECO:0000313" key="1">
    <source>
        <dbReference type="EMBL" id="EYC22270.1"/>
    </source>
</evidence>
<dbReference type="AlphaFoldDB" id="A0A016V481"/>
<sequence length="78" mass="8729">MRCAVDISFLELGAKMKYTLWHLANSGFKPDRDVMALILVRIVLKMAKVITIHHAPWPGIFSPFISQLCDQNGGCNTV</sequence>
<dbReference type="EMBL" id="JARK01001353">
    <property type="protein sequence ID" value="EYC22270.1"/>
    <property type="molecule type" value="Genomic_DNA"/>
</dbReference>
<keyword evidence="2" id="KW-1185">Reference proteome</keyword>
<dbReference type="Proteomes" id="UP000024635">
    <property type="component" value="Unassembled WGS sequence"/>
</dbReference>
<protein>
    <submittedName>
        <fullName evidence="1">Uncharacterized protein</fullName>
    </submittedName>
</protein>
<organism evidence="1 2">
    <name type="scientific">Ancylostoma ceylanicum</name>
    <dbReference type="NCBI Taxonomy" id="53326"/>
    <lineage>
        <taxon>Eukaryota</taxon>
        <taxon>Metazoa</taxon>
        <taxon>Ecdysozoa</taxon>
        <taxon>Nematoda</taxon>
        <taxon>Chromadorea</taxon>
        <taxon>Rhabditida</taxon>
        <taxon>Rhabditina</taxon>
        <taxon>Rhabditomorpha</taxon>
        <taxon>Strongyloidea</taxon>
        <taxon>Ancylostomatidae</taxon>
        <taxon>Ancylostomatinae</taxon>
        <taxon>Ancylostoma</taxon>
    </lineage>
</organism>
<accession>A0A016V481</accession>
<name>A0A016V481_9BILA</name>
<gene>
    <name evidence="1" type="primary">Acey_s0017.g3255</name>
    <name evidence="1" type="ORF">Y032_0017g3255</name>
</gene>
<proteinExistence type="predicted"/>
<comment type="caution">
    <text evidence="1">The sequence shown here is derived from an EMBL/GenBank/DDBJ whole genome shotgun (WGS) entry which is preliminary data.</text>
</comment>
<reference evidence="2" key="1">
    <citation type="journal article" date="2015" name="Nat. Genet.">
        <title>The genome and transcriptome of the zoonotic hookworm Ancylostoma ceylanicum identify infection-specific gene families.</title>
        <authorList>
            <person name="Schwarz E.M."/>
            <person name="Hu Y."/>
            <person name="Antoshechkin I."/>
            <person name="Miller M.M."/>
            <person name="Sternberg P.W."/>
            <person name="Aroian R.V."/>
        </authorList>
    </citation>
    <scope>NUCLEOTIDE SEQUENCE</scope>
    <source>
        <strain evidence="2">HY135</strain>
    </source>
</reference>